<organism evidence="2 3">
    <name type="scientific">Vitis vinifera</name>
    <name type="common">Grape</name>
    <dbReference type="NCBI Taxonomy" id="29760"/>
    <lineage>
        <taxon>Eukaryota</taxon>
        <taxon>Viridiplantae</taxon>
        <taxon>Streptophyta</taxon>
        <taxon>Embryophyta</taxon>
        <taxon>Tracheophyta</taxon>
        <taxon>Spermatophyta</taxon>
        <taxon>Magnoliopsida</taxon>
        <taxon>eudicotyledons</taxon>
        <taxon>Gunneridae</taxon>
        <taxon>Pentapetalae</taxon>
        <taxon>rosids</taxon>
        <taxon>Vitales</taxon>
        <taxon>Vitaceae</taxon>
        <taxon>Viteae</taxon>
        <taxon>Vitis</taxon>
    </lineage>
</organism>
<comment type="caution">
    <text evidence="2">The sequence shown here is derived from an EMBL/GenBank/DDBJ whole genome shotgun (WGS) entry which is preliminary data.</text>
</comment>
<feature type="compositionally biased region" description="Basic residues" evidence="1">
    <location>
        <begin position="127"/>
        <end position="137"/>
    </location>
</feature>
<accession>A0A438CQG9</accession>
<evidence type="ECO:0000256" key="1">
    <source>
        <dbReference type="SAM" id="MobiDB-lite"/>
    </source>
</evidence>
<dbReference type="AlphaFoldDB" id="A0A438CQG9"/>
<dbReference type="Proteomes" id="UP000288805">
    <property type="component" value="Unassembled WGS sequence"/>
</dbReference>
<evidence type="ECO:0000313" key="3">
    <source>
        <dbReference type="Proteomes" id="UP000288805"/>
    </source>
</evidence>
<feature type="region of interest" description="Disordered" evidence="1">
    <location>
        <begin position="127"/>
        <end position="154"/>
    </location>
</feature>
<gene>
    <name evidence="2" type="ORF">CK203_110748</name>
</gene>
<sequence length="245" mass="27628">MTVNRTVNRTNRPVQLNFFYTASKRRRFGGYIGCLKAWKLETLAASVLPPQQLPACPLSAPDVLRPRHPDGVHRQPLQAGNLRRWKSAKLLAVVNRVFVNCCTMGKLGKKARKFAKKNLQSVLKRKRKLKSMFKKKSSRGEQDAADDQLQDETNLLNGSPHGFKSYHGIMPTPHPCRCLWLSVHGEGLAMVGHTLHVSRGWLQVCLEALGSDPSQCSMWLLRTLTSQPHPFSKSIISHFGFDRSH</sequence>
<dbReference type="EMBL" id="QGNW01002088">
    <property type="protein sequence ID" value="RVW25460.1"/>
    <property type="molecule type" value="Genomic_DNA"/>
</dbReference>
<evidence type="ECO:0000313" key="2">
    <source>
        <dbReference type="EMBL" id="RVW25460.1"/>
    </source>
</evidence>
<name>A0A438CQG9_VITVI</name>
<reference evidence="2 3" key="1">
    <citation type="journal article" date="2018" name="PLoS Genet.">
        <title>Population sequencing reveals clonal diversity and ancestral inbreeding in the grapevine cultivar Chardonnay.</title>
        <authorList>
            <person name="Roach M.J."/>
            <person name="Johnson D.L."/>
            <person name="Bohlmann J."/>
            <person name="van Vuuren H.J."/>
            <person name="Jones S.J."/>
            <person name="Pretorius I.S."/>
            <person name="Schmidt S.A."/>
            <person name="Borneman A.R."/>
        </authorList>
    </citation>
    <scope>NUCLEOTIDE SEQUENCE [LARGE SCALE GENOMIC DNA]</scope>
    <source>
        <strain evidence="3">cv. Chardonnay</strain>
        <tissue evidence="2">Leaf</tissue>
    </source>
</reference>
<proteinExistence type="predicted"/>
<protein>
    <submittedName>
        <fullName evidence="2">Uncharacterized protein</fullName>
    </submittedName>
</protein>